<dbReference type="SUPFAM" id="SSF56176">
    <property type="entry name" value="FAD-binding/transporter-associated domain-like"/>
    <property type="match status" value="1"/>
</dbReference>
<dbReference type="InterPro" id="IPR016169">
    <property type="entry name" value="FAD-bd_PCMH_sub2"/>
</dbReference>
<dbReference type="RefSeq" id="WP_106893564.1">
    <property type="nucleotide sequence ID" value="NZ_CP027860.1"/>
</dbReference>
<dbReference type="InterPro" id="IPR036318">
    <property type="entry name" value="FAD-bd_PCMH-like_sf"/>
</dbReference>
<comment type="similarity">
    <text evidence="2">Belongs to the FAD-binding oxidoreductase/transferase type 4 family.</text>
</comment>
<dbReference type="Gene3D" id="1.10.45.10">
    <property type="entry name" value="Vanillyl-alcohol Oxidase, Chain A, domain 4"/>
    <property type="match status" value="1"/>
</dbReference>
<dbReference type="Proteomes" id="UP000241074">
    <property type="component" value="Chromosome"/>
</dbReference>
<dbReference type="GO" id="GO:0016491">
    <property type="term" value="F:oxidoreductase activity"/>
    <property type="evidence" value="ECO:0007669"/>
    <property type="project" value="UniProtKB-KW"/>
</dbReference>
<organism evidence="7 8">
    <name type="scientific">Ahniella affigens</name>
    <dbReference type="NCBI Taxonomy" id="2021234"/>
    <lineage>
        <taxon>Bacteria</taxon>
        <taxon>Pseudomonadati</taxon>
        <taxon>Pseudomonadota</taxon>
        <taxon>Gammaproteobacteria</taxon>
        <taxon>Lysobacterales</taxon>
        <taxon>Rhodanobacteraceae</taxon>
        <taxon>Ahniella</taxon>
    </lineage>
</organism>
<dbReference type="GO" id="GO:0071949">
    <property type="term" value="F:FAD binding"/>
    <property type="evidence" value="ECO:0007669"/>
    <property type="project" value="InterPro"/>
</dbReference>
<dbReference type="Gene3D" id="3.30.70.2740">
    <property type="match status" value="1"/>
</dbReference>
<evidence type="ECO:0000256" key="1">
    <source>
        <dbReference type="ARBA" id="ARBA00001974"/>
    </source>
</evidence>
<reference evidence="7 8" key="1">
    <citation type="submission" date="2018-03" db="EMBL/GenBank/DDBJ databases">
        <title>Ahniella affigens gen. nov., sp. nov., a gammaproteobacterium isolated from sandy soil near a stream.</title>
        <authorList>
            <person name="Ko Y."/>
            <person name="Kim J.-H."/>
        </authorList>
    </citation>
    <scope>NUCLEOTIDE SEQUENCE [LARGE SCALE GENOMIC DNA]</scope>
    <source>
        <strain evidence="7 8">D13</strain>
    </source>
</reference>
<dbReference type="AlphaFoldDB" id="A0A2P1PXT0"/>
<dbReference type="InterPro" id="IPR016164">
    <property type="entry name" value="FAD-linked_Oxase-like_C"/>
</dbReference>
<evidence type="ECO:0000256" key="4">
    <source>
        <dbReference type="ARBA" id="ARBA00022827"/>
    </source>
</evidence>
<dbReference type="FunFam" id="1.10.45.10:FF:000001">
    <property type="entry name" value="D-lactate dehydrogenase mitochondrial"/>
    <property type="match status" value="1"/>
</dbReference>
<dbReference type="InterPro" id="IPR016171">
    <property type="entry name" value="Vanillyl_alc_oxidase_C-sub2"/>
</dbReference>
<dbReference type="InterPro" id="IPR016166">
    <property type="entry name" value="FAD-bd_PCMH"/>
</dbReference>
<feature type="domain" description="FAD-binding PCMH-type" evidence="6">
    <location>
        <begin position="43"/>
        <end position="222"/>
    </location>
</feature>
<dbReference type="InterPro" id="IPR006094">
    <property type="entry name" value="Oxid_FAD_bind_N"/>
</dbReference>
<evidence type="ECO:0000259" key="6">
    <source>
        <dbReference type="PROSITE" id="PS51387"/>
    </source>
</evidence>
<keyword evidence="3" id="KW-0285">Flavoprotein</keyword>
<gene>
    <name evidence="7" type="ORF">C7S18_21805</name>
</gene>
<dbReference type="OrthoDB" id="9811557at2"/>
<comment type="cofactor">
    <cofactor evidence="1">
        <name>FAD</name>
        <dbReference type="ChEBI" id="CHEBI:57692"/>
    </cofactor>
</comment>
<dbReference type="FunFam" id="3.30.70.2740:FF:000001">
    <property type="entry name" value="D-lactate dehydrogenase mitochondrial"/>
    <property type="match status" value="1"/>
</dbReference>
<dbReference type="InterPro" id="IPR051914">
    <property type="entry name" value="FAD-linked_OxidoTrans_Type4"/>
</dbReference>
<dbReference type="Pfam" id="PF02913">
    <property type="entry name" value="FAD-oxidase_C"/>
    <property type="match status" value="1"/>
</dbReference>
<dbReference type="KEGG" id="xba:C7S18_21805"/>
<keyword evidence="8" id="KW-1185">Reference proteome</keyword>
<evidence type="ECO:0000313" key="7">
    <source>
        <dbReference type="EMBL" id="AVP99647.1"/>
    </source>
</evidence>
<dbReference type="PROSITE" id="PS51387">
    <property type="entry name" value="FAD_PCMH"/>
    <property type="match status" value="1"/>
</dbReference>
<evidence type="ECO:0000313" key="8">
    <source>
        <dbReference type="Proteomes" id="UP000241074"/>
    </source>
</evidence>
<evidence type="ECO:0000256" key="3">
    <source>
        <dbReference type="ARBA" id="ARBA00022630"/>
    </source>
</evidence>
<proteinExistence type="inferred from homology"/>
<dbReference type="PANTHER" id="PTHR42934:SF2">
    <property type="entry name" value="GLYCOLATE OXIDASE SUBUNIT GLCD"/>
    <property type="match status" value="1"/>
</dbReference>
<reference evidence="7 8" key="2">
    <citation type="submission" date="2018-03" db="EMBL/GenBank/DDBJ databases">
        <authorList>
            <person name="Keele B.F."/>
        </authorList>
    </citation>
    <scope>NUCLEOTIDE SEQUENCE [LARGE SCALE GENOMIC DNA]</scope>
    <source>
        <strain evidence="7 8">D13</strain>
    </source>
</reference>
<accession>A0A2P1PXT0</accession>
<dbReference type="SUPFAM" id="SSF55103">
    <property type="entry name" value="FAD-linked oxidases, C-terminal domain"/>
    <property type="match status" value="1"/>
</dbReference>
<dbReference type="Gene3D" id="3.30.465.10">
    <property type="match status" value="1"/>
</dbReference>
<name>A0A2P1PXT0_9GAMM</name>
<dbReference type="InterPro" id="IPR004113">
    <property type="entry name" value="FAD-bd_oxidored_4_C"/>
</dbReference>
<sequence>MPSEPESHLSADFRAALLQLFPGDQCHVDLPTRHVYGYDNSRRLQLPDAVLIPREQGHLPDLVRLCRQYGVAIVPRGRGTNTTGATIPIQGGVVLSFERLNRIIEINPDDRLAVVEPGVLNGDLQSALKPHGLFWAPDPTSAPFATIGGNLACNAGGPRAVKYGACRDNVLGLGAIDGHGRALRLGTRTTKGATGYDLMRLLIGAEGTLGLITDATLKLLPLPKASALLRALYADVETAAEAVTRIMRGNVVPSALEFMDATAIRLARDIGGAAISESGAMLMIECDGEPESVPWQLARLQEAASGRGLLELVQADTASATDALWKARKALSPALRTLAPKKINEDVVVPVSCLPTLVRATEQWSASAGFPIVCFGHAGNGNLHVNLLIDPANARHAEAARSVLAELFKTVIALGGTLSGEHGIGLDKRDFVPSAFNAATLEMMYDLKQWLDPDGIMNPGKLLPPADARRRRAD</sequence>
<dbReference type="PANTHER" id="PTHR42934">
    <property type="entry name" value="GLYCOLATE OXIDASE SUBUNIT GLCD"/>
    <property type="match status" value="1"/>
</dbReference>
<protein>
    <submittedName>
        <fullName evidence="7">FAD-binding oxidoreductase</fullName>
    </submittedName>
</protein>
<dbReference type="EMBL" id="CP027860">
    <property type="protein sequence ID" value="AVP99647.1"/>
    <property type="molecule type" value="Genomic_DNA"/>
</dbReference>
<keyword evidence="4" id="KW-0274">FAD</keyword>
<evidence type="ECO:0000256" key="5">
    <source>
        <dbReference type="ARBA" id="ARBA00023002"/>
    </source>
</evidence>
<evidence type="ECO:0000256" key="2">
    <source>
        <dbReference type="ARBA" id="ARBA00008000"/>
    </source>
</evidence>
<keyword evidence="5" id="KW-0560">Oxidoreductase</keyword>
<dbReference type="Pfam" id="PF01565">
    <property type="entry name" value="FAD_binding_4"/>
    <property type="match status" value="1"/>
</dbReference>